<dbReference type="GO" id="GO:0005634">
    <property type="term" value="C:nucleus"/>
    <property type="evidence" value="ECO:0007669"/>
    <property type="project" value="UniProtKB-SubCell"/>
</dbReference>
<feature type="region of interest" description="Disordered" evidence="10">
    <location>
        <begin position="408"/>
        <end position="427"/>
    </location>
</feature>
<evidence type="ECO:0000256" key="7">
    <source>
        <dbReference type="ARBA" id="ARBA00023163"/>
    </source>
</evidence>
<dbReference type="PANTHER" id="PTHR31571">
    <property type="entry name" value="ALTERED INHERITANCE OF MITOCHONDRIA PROTEIN 6"/>
    <property type="match status" value="1"/>
</dbReference>
<dbReference type="CDD" id="cd14688">
    <property type="entry name" value="bZIP_YAP"/>
    <property type="match status" value="1"/>
</dbReference>
<dbReference type="GO" id="GO:0032931">
    <property type="term" value="F:histone H3K56 acetyltransferase activity"/>
    <property type="evidence" value="ECO:0007669"/>
    <property type="project" value="TreeGrafter"/>
</dbReference>
<proteinExistence type="predicted"/>
<sequence length="901" mass="102381">MEKQPKRERSRVAQREYRKRHASKFNTLKDENQRLRNALKRVEKLAQKRGKKDQELETALAEARETVGSDDNSDENGQPASSISSGASDPITEGTTDITGLLSSDIHLHTQAQDITQRLSLAQQLWTDTDHLARIFEAPSDARRYLGDGLYTFAGTLYWACTRNTVSLWETYKLNMLGRPGPPDTNPMDRLFNHTKHLTDRRFMLSLALARLEYKQKGFIEQPHAGTEMVYKSVLPELRKKMEQELADKGQGLEWWKTPREVESHLMKYLEPSEVDELQALIEGRGSAAVLTKYKPLVEMMIDEFVCFPDGPRWNLLYVAMAVGSWRSDHPKPSEMVKIQPLQRPLWISPPLPQRPLKLPLELHHPNIQAPTNIHHLEPHSHRFKMANTNDLGARLASVLPKDHKFTTLHISTPPTKTDPLYSPPPDERPERTYCENHFLAVSIDAPNEPGKQVLVLGIEVFIYTTARSTTLFVSKADSTGYLALLNLPKGTPSPIREICATFVGFLVEKRRRKGIQFVVNLFARAQDQYLFPGSVDNKGKHVLDDRGLIKWWCRVLDPLLGPAPKSAEAPWKSANGYIVVPGLETYETRALTPRKADSAWEFTHPLERISHYYREFDWVPPRCLIPHFPDDPKSRFRDELDEEAASSQAMKNQGSWKSVKTLDMFWEMMAYRQECSSGRMTGFIWLVFDDQEPASKLEDSQSTAPPETPKKQRIVQITPTTTPRKLFPSKEKKDSKIKKKTKKTLKGPIIARAPRIKRAKHNYLLDRPANTKYYSWAPQGRGEKIFDEASYKRIVGLLLHLDFATLNKAVGSTRRWLSEGGGGGKWGVVVVGTRETPVPVSNDNTGVNNLTGLVKRKRTDSTVDDNQSKVNVLSAGLVKKKPKEEVNVLPTGLIRKKPKE</sequence>
<dbReference type="STRING" id="56646.A0A2L2SS22"/>
<keyword evidence="6" id="KW-0805">Transcription regulation</keyword>
<dbReference type="InterPro" id="IPR051236">
    <property type="entry name" value="HAT_RTT109-like"/>
</dbReference>
<feature type="region of interest" description="Disordered" evidence="10">
    <location>
        <begin position="64"/>
        <end position="96"/>
    </location>
</feature>
<accession>A0A2L2SS22</accession>
<evidence type="ECO:0000256" key="8">
    <source>
        <dbReference type="ARBA" id="ARBA00023242"/>
    </source>
</evidence>
<dbReference type="Proteomes" id="UP000245910">
    <property type="component" value="Chromosome IIII"/>
</dbReference>
<feature type="region of interest" description="Disordered" evidence="10">
    <location>
        <begin position="1"/>
        <end position="33"/>
    </location>
</feature>
<feature type="compositionally biased region" description="Polar residues" evidence="10">
    <location>
        <begin position="75"/>
        <end position="96"/>
    </location>
</feature>
<evidence type="ECO:0000256" key="9">
    <source>
        <dbReference type="ARBA" id="ARBA00048940"/>
    </source>
</evidence>
<protein>
    <recommendedName>
        <fullName evidence="2">histone acetyltransferase</fullName>
        <ecNumber evidence="2">2.3.1.48</ecNumber>
    </recommendedName>
</protein>
<evidence type="ECO:0000256" key="5">
    <source>
        <dbReference type="ARBA" id="ARBA00022990"/>
    </source>
</evidence>
<keyword evidence="12" id="KW-1185">Reference proteome</keyword>
<dbReference type="Pfam" id="PF08214">
    <property type="entry name" value="HAT_KAT11"/>
    <property type="match status" value="1"/>
</dbReference>
<dbReference type="SMART" id="SM01250">
    <property type="entry name" value="KAT11"/>
    <property type="match status" value="1"/>
</dbReference>
<evidence type="ECO:0000256" key="3">
    <source>
        <dbReference type="ARBA" id="ARBA00022679"/>
    </source>
</evidence>
<evidence type="ECO:0000256" key="6">
    <source>
        <dbReference type="ARBA" id="ARBA00023015"/>
    </source>
</evidence>
<comment type="catalytic activity">
    <reaction evidence="9">
        <text>L-lysyl-[histone] + acetyl-CoA = N(6)-acetyl-L-lysyl-[histone] + CoA + H(+)</text>
        <dbReference type="Rhea" id="RHEA:21992"/>
        <dbReference type="Rhea" id="RHEA-COMP:9845"/>
        <dbReference type="Rhea" id="RHEA-COMP:11338"/>
        <dbReference type="ChEBI" id="CHEBI:15378"/>
        <dbReference type="ChEBI" id="CHEBI:29969"/>
        <dbReference type="ChEBI" id="CHEBI:57287"/>
        <dbReference type="ChEBI" id="CHEBI:57288"/>
        <dbReference type="ChEBI" id="CHEBI:61930"/>
        <dbReference type="EC" id="2.3.1.48"/>
    </reaction>
    <physiologicalReaction direction="left-to-right" evidence="9">
        <dbReference type="Rhea" id="RHEA:21993"/>
    </physiologicalReaction>
</comment>
<name>A0A2L2SS22_9HYPO</name>
<dbReference type="GO" id="GO:0006355">
    <property type="term" value="P:regulation of DNA-templated transcription"/>
    <property type="evidence" value="ECO:0007669"/>
    <property type="project" value="InterPro"/>
</dbReference>
<evidence type="ECO:0000256" key="2">
    <source>
        <dbReference type="ARBA" id="ARBA00013184"/>
    </source>
</evidence>
<organism evidence="11 12">
    <name type="scientific">Fusarium venenatum</name>
    <dbReference type="NCBI Taxonomy" id="56646"/>
    <lineage>
        <taxon>Eukaryota</taxon>
        <taxon>Fungi</taxon>
        <taxon>Dikarya</taxon>
        <taxon>Ascomycota</taxon>
        <taxon>Pezizomycotina</taxon>
        <taxon>Sordariomycetes</taxon>
        <taxon>Hypocreomycetidae</taxon>
        <taxon>Hypocreales</taxon>
        <taxon>Nectriaceae</taxon>
        <taxon>Fusarium</taxon>
    </lineage>
</organism>
<dbReference type="GO" id="GO:0006974">
    <property type="term" value="P:DNA damage response"/>
    <property type="evidence" value="ECO:0007669"/>
    <property type="project" value="UniProtKB-KW"/>
</dbReference>
<dbReference type="EC" id="2.3.1.48" evidence="2"/>
<keyword evidence="7" id="KW-0804">Transcription</keyword>
<evidence type="ECO:0000313" key="11">
    <source>
        <dbReference type="EMBL" id="CEI42032.1"/>
    </source>
</evidence>
<keyword evidence="8" id="KW-0539">Nucleus</keyword>
<comment type="subcellular location">
    <subcellularLocation>
        <location evidence="1">Nucleus</location>
    </subcellularLocation>
</comment>
<dbReference type="PANTHER" id="PTHR31571:SF2">
    <property type="entry name" value="HISTONE ACETYLTRANSFERASE RTT109"/>
    <property type="match status" value="1"/>
</dbReference>
<dbReference type="PROSITE" id="PS51728">
    <property type="entry name" value="RTT109_HAT"/>
    <property type="match status" value="1"/>
</dbReference>
<keyword evidence="5" id="KW-0007">Acetylation</keyword>
<evidence type="ECO:0000256" key="1">
    <source>
        <dbReference type="ARBA" id="ARBA00004123"/>
    </source>
</evidence>
<feature type="compositionally biased region" description="Basic and acidic residues" evidence="10">
    <location>
        <begin position="1"/>
        <end position="16"/>
    </location>
</feature>
<dbReference type="InterPro" id="IPR016849">
    <property type="entry name" value="Rtt109"/>
</dbReference>
<keyword evidence="4" id="KW-0227">DNA damage</keyword>
<keyword evidence="3" id="KW-0808">Transferase</keyword>
<dbReference type="AlphaFoldDB" id="A0A2L2SS22"/>
<dbReference type="InterPro" id="IPR013178">
    <property type="entry name" value="Histone_AcTrfase_Rtt109/CBP"/>
</dbReference>
<dbReference type="EMBL" id="LN649232">
    <property type="protein sequence ID" value="CEI42032.1"/>
    <property type="molecule type" value="Genomic_DNA"/>
</dbReference>
<feature type="compositionally biased region" description="Basic residues" evidence="10">
    <location>
        <begin position="736"/>
        <end position="745"/>
    </location>
</feature>
<reference evidence="12" key="1">
    <citation type="submission" date="2014-10" db="EMBL/GenBank/DDBJ databases">
        <authorList>
            <person name="King R."/>
        </authorList>
    </citation>
    <scope>NUCLEOTIDE SEQUENCE [LARGE SCALE GENOMIC DNA]</scope>
    <source>
        <strain evidence="12">A3/5</strain>
    </source>
</reference>
<feature type="region of interest" description="Disordered" evidence="10">
    <location>
        <begin position="721"/>
        <end position="745"/>
    </location>
</feature>
<evidence type="ECO:0000256" key="10">
    <source>
        <dbReference type="SAM" id="MobiDB-lite"/>
    </source>
</evidence>
<evidence type="ECO:0000313" key="12">
    <source>
        <dbReference type="Proteomes" id="UP000245910"/>
    </source>
</evidence>
<evidence type="ECO:0000256" key="4">
    <source>
        <dbReference type="ARBA" id="ARBA00022763"/>
    </source>
</evidence>